<dbReference type="Proteomes" id="UP000007755">
    <property type="component" value="Unassembled WGS sequence"/>
</dbReference>
<evidence type="ECO:0000256" key="4">
    <source>
        <dbReference type="PROSITE-ProRule" id="PRU00339"/>
    </source>
</evidence>
<dbReference type="STRING" id="103372.F4WY76"/>
<evidence type="ECO:0000256" key="2">
    <source>
        <dbReference type="ARBA" id="ARBA00022676"/>
    </source>
</evidence>
<dbReference type="PROSITE" id="PS50005">
    <property type="entry name" value="TPR"/>
    <property type="match status" value="2"/>
</dbReference>
<evidence type="ECO:0000256" key="1">
    <source>
        <dbReference type="ARBA" id="ARBA00004922"/>
    </source>
</evidence>
<dbReference type="SMART" id="SM00028">
    <property type="entry name" value="TPR"/>
    <property type="match status" value="7"/>
</dbReference>
<dbReference type="PROSITE" id="PS50293">
    <property type="entry name" value="TPR_REGION"/>
    <property type="match status" value="1"/>
</dbReference>
<sequence>MRKYNKAIAEYNKAINICPKENVDDLAIFYQNRAAAYEQLKKYSSVKADCTKALELNPKYIKALLRRARVLEQMGDLEAALKDMTTACIYEEFSNPISPVKIEIILKKLVKQHAYENWASKKLFMPNKPSIECYITSYSTDPVFSKLRCPENIPEFFKKPLQALKDTKYDDVIPLCTEIIESPEFNSLPSTKLEVLLLRATFYTLLGKYEPAFKDLECILNIEYAPDDVKINALLKTADIHLEFMNLDMAFMNFELAISINPHYSDIYYRRGRVYMHMGELNKAKYDFEKALEYDPNFSMACIQKCYTDYCIAMLNKDVRLVEAAVRAFEKVLEKYTNLPECICCYQYYRTMMSETQQYQKAHNYFIKIIKKHSDDTSMSLVYLQRAFLQFDWNDYSDKAVEYLKKAIELDEKCRSAYEALGFVEIKRGNIEEAIRLFDKALVYCRTFKELLNLYYLRDAAKVELNVKNQFKDKCFDFLDRYLGSRIFVLRSMKESVKGLITINVEAEKEKMTPHFTTLTPVRKRCVIVLVLVLVPCVILNLLTPSDMREEAVLQNSIAELQAKLEHLHAKYISSQEEINLLSHQLLQLIESNHILPDLQLLINNGTSNVTNIKLPSIYNFLPHFLNDPNSLRPAFVQSKGRSGVSMVLGVPTVKREVQSYLMATLKNLLDRMNTAEIADTLIIVLVAETDIDYVTYVAKQIEVQFPNECEAGVIDVISPSLSYYPNLSKLRDTLGDDHQRVIWRSKQNLDFAFLMSYAQTKGTFYVQLEDDILAKKNFITTMKSFALQKIGTKENWFVLDFCQLGFIGKLFKCVELPWLIQFFLMFYNDKPVDWLLDHLISTKVCSLDMDHKHCKMAKAELWVHYKPSLFQHIGTHSSLKGKVQKLKDKQFGKITLFYAHENPEATVETQIKPYKQYTLQKAYKGESFFWGLLPQPGDHLKFKFSHPIFIKKYLFRSGNPEHPSDRFYNTTVEVLVEMSPLLDRNSNDVTEDGYVIIGKFDVLGVAEGTVDRGLGKVSVLRLTIHSESENWAILSEVKKIFIIDSKL</sequence>
<dbReference type="InterPro" id="IPR019734">
    <property type="entry name" value="TPR_rpt"/>
</dbReference>
<dbReference type="SUPFAM" id="SSF48452">
    <property type="entry name" value="TPR-like"/>
    <property type="match status" value="2"/>
</dbReference>
<evidence type="ECO:0000313" key="9">
    <source>
        <dbReference type="Proteomes" id="UP000007755"/>
    </source>
</evidence>
<dbReference type="InterPro" id="IPR057279">
    <property type="entry name" value="MGAT4"/>
</dbReference>
<reference evidence="8" key="1">
    <citation type="submission" date="2011-02" db="EMBL/GenBank/DDBJ databases">
        <title>The genome of the leaf-cutting ant Acromyrmex echinatior suggests key adaptations to social evolution and fungus farming.</title>
        <authorList>
            <person name="Nygaard S."/>
            <person name="Zhang G."/>
        </authorList>
    </citation>
    <scope>NUCLEOTIDE SEQUENCE</scope>
</reference>
<feature type="repeat" description="TPR" evidence="4">
    <location>
        <begin position="415"/>
        <end position="448"/>
    </location>
</feature>
<name>F4WY76_ACREC</name>
<dbReference type="OrthoDB" id="2016523at2759"/>
<dbReference type="GO" id="GO:0005793">
    <property type="term" value="C:endoplasmic reticulum-Golgi intermediate compartment"/>
    <property type="evidence" value="ECO:0007669"/>
    <property type="project" value="TreeGrafter"/>
</dbReference>
<evidence type="ECO:0000313" key="8">
    <source>
        <dbReference type="EMBL" id="EGI60833.1"/>
    </source>
</evidence>
<evidence type="ECO:0000256" key="5">
    <source>
        <dbReference type="SAM" id="Coils"/>
    </source>
</evidence>
<dbReference type="InterPro" id="IPR011990">
    <property type="entry name" value="TPR-like_helical_dom_sf"/>
</dbReference>
<dbReference type="InterPro" id="IPR056576">
    <property type="entry name" value="MGAT4_A/B/C_C"/>
</dbReference>
<feature type="domain" description="MGAT4 conserved region" evidence="6">
    <location>
        <begin position="614"/>
        <end position="892"/>
    </location>
</feature>
<evidence type="ECO:0000259" key="7">
    <source>
        <dbReference type="Pfam" id="PF23524"/>
    </source>
</evidence>
<dbReference type="PANTHER" id="PTHR12062">
    <property type="entry name" value="N-ACETYLGLUCOSAMINYLTRANSFERASE VI"/>
    <property type="match status" value="1"/>
</dbReference>
<accession>F4WY76</accession>
<dbReference type="InterPro" id="IPR006759">
    <property type="entry name" value="Glyco_transf_54"/>
</dbReference>
<dbReference type="InParanoid" id="F4WY76"/>
<feature type="coiled-coil region" evidence="5">
    <location>
        <begin position="551"/>
        <end position="578"/>
    </location>
</feature>
<organism evidence="9">
    <name type="scientific">Acromyrmex echinatior</name>
    <name type="common">Panamanian leafcutter ant</name>
    <name type="synonym">Acromyrmex octospinosus echinatior</name>
    <dbReference type="NCBI Taxonomy" id="103372"/>
    <lineage>
        <taxon>Eukaryota</taxon>
        <taxon>Metazoa</taxon>
        <taxon>Ecdysozoa</taxon>
        <taxon>Arthropoda</taxon>
        <taxon>Hexapoda</taxon>
        <taxon>Insecta</taxon>
        <taxon>Pterygota</taxon>
        <taxon>Neoptera</taxon>
        <taxon>Endopterygota</taxon>
        <taxon>Hymenoptera</taxon>
        <taxon>Apocrita</taxon>
        <taxon>Aculeata</taxon>
        <taxon>Formicoidea</taxon>
        <taxon>Formicidae</taxon>
        <taxon>Myrmicinae</taxon>
        <taxon>Acromyrmex</taxon>
    </lineage>
</organism>
<keyword evidence="2 8" id="KW-0328">Glycosyltransferase</keyword>
<keyword evidence="3 8" id="KW-0808">Transferase</keyword>
<dbReference type="AlphaFoldDB" id="F4WY76"/>
<feature type="domain" description="MGAT4 A/B/C C-terminal" evidence="7">
    <location>
        <begin position="906"/>
        <end position="1037"/>
    </location>
</feature>
<evidence type="ECO:0000256" key="3">
    <source>
        <dbReference type="ARBA" id="ARBA00022679"/>
    </source>
</evidence>
<dbReference type="Pfam" id="PF00515">
    <property type="entry name" value="TPR_1"/>
    <property type="match status" value="1"/>
</dbReference>
<gene>
    <name evidence="8" type="ORF">G5I_10933</name>
</gene>
<protein>
    <submittedName>
        <fullName evidence="8">Alpha-1,3-mannosyl-glycoprotein 4-beta-N-acetylglucosaminyltransferase B</fullName>
    </submittedName>
</protein>
<dbReference type="GO" id="GO:0005783">
    <property type="term" value="C:endoplasmic reticulum"/>
    <property type="evidence" value="ECO:0007669"/>
    <property type="project" value="TreeGrafter"/>
</dbReference>
<keyword evidence="9" id="KW-1185">Reference proteome</keyword>
<dbReference type="EMBL" id="GL888439">
    <property type="protein sequence ID" value="EGI60833.1"/>
    <property type="molecule type" value="Genomic_DNA"/>
</dbReference>
<dbReference type="Pfam" id="PF13181">
    <property type="entry name" value="TPR_8"/>
    <property type="match status" value="2"/>
</dbReference>
<keyword evidence="4" id="KW-0802">TPR repeat</keyword>
<dbReference type="Gene3D" id="1.25.40.10">
    <property type="entry name" value="Tetratricopeptide repeat domain"/>
    <property type="match status" value="2"/>
</dbReference>
<dbReference type="Pfam" id="PF23524">
    <property type="entry name" value="MGAT4A_C"/>
    <property type="match status" value="1"/>
</dbReference>
<dbReference type="GO" id="GO:0006487">
    <property type="term" value="P:protein N-linked glycosylation"/>
    <property type="evidence" value="ECO:0007669"/>
    <property type="project" value="TreeGrafter"/>
</dbReference>
<dbReference type="GO" id="GO:0005795">
    <property type="term" value="C:Golgi stack"/>
    <property type="evidence" value="ECO:0007669"/>
    <property type="project" value="TreeGrafter"/>
</dbReference>
<dbReference type="Pfam" id="PF04666">
    <property type="entry name" value="MGAT4_cons"/>
    <property type="match status" value="1"/>
</dbReference>
<proteinExistence type="predicted"/>
<keyword evidence="5" id="KW-0175">Coiled coil</keyword>
<feature type="repeat" description="TPR" evidence="4">
    <location>
        <begin position="265"/>
        <end position="298"/>
    </location>
</feature>
<dbReference type="eggNOG" id="KOG0547">
    <property type="taxonomic scope" value="Eukaryota"/>
</dbReference>
<dbReference type="PANTHER" id="PTHR12062:SF9">
    <property type="entry name" value="ALPHA-1,3-MANNOSYL-GLYCOPROTEIN 4-BETA-N-ACETYLGLUCOSAMINYLTRANSFERASE A, ISOFORM A"/>
    <property type="match status" value="1"/>
</dbReference>
<dbReference type="GO" id="GO:0008375">
    <property type="term" value="F:acetylglucosaminyltransferase activity"/>
    <property type="evidence" value="ECO:0007669"/>
    <property type="project" value="TreeGrafter"/>
</dbReference>
<evidence type="ECO:0000259" key="6">
    <source>
        <dbReference type="Pfam" id="PF04666"/>
    </source>
</evidence>
<comment type="pathway">
    <text evidence="1">Protein modification; protein glycosylation.</text>
</comment>